<dbReference type="AlphaFoldDB" id="A0A2I6QP21"/>
<name>A0A2I6QP21_GANLU</name>
<reference evidence="3" key="1">
    <citation type="submission" date="2017-11" db="EMBL/GenBank/DDBJ databases">
        <title>Hydrogen sulfide participate in the regulation of ganoderic acid biosynthesis induced by heat stress in Ganoderma lucidum.</title>
        <authorList>
            <person name="Tian J.L."/>
        </authorList>
    </citation>
    <scope>NUCLEOTIDE SEQUENCE</scope>
    <source>
        <strain evidence="3">ACCC53264</strain>
    </source>
</reference>
<accession>A0A2I6QP21</accession>
<evidence type="ECO:0000313" key="3">
    <source>
        <dbReference type="EMBL" id="AUN37958.1"/>
    </source>
</evidence>
<evidence type="ECO:0000256" key="1">
    <source>
        <dbReference type="ARBA" id="ARBA00022898"/>
    </source>
</evidence>
<feature type="domain" description="Aminotransferase class V" evidence="2">
    <location>
        <begin position="207"/>
        <end position="279"/>
    </location>
</feature>
<sequence length="503" mass="56274">MATSLSAQGTYDPAEKPPPFGHALKKYFALDPDYVNLNNGTPAHSYRILETNTYNVTQHRIVRFGALQQIEVERNPDRFHRLTMRPLLRHARELLAPLLGVDLGDIVLVPNVMAAINDVLRNFDWQKGDVIIKATTTYENVLKGIQYLADRPEHVRPHVETIELEFPVSHARVLDTFRARVKEIKASHVARGTQFMHVPSAGRELAAGNRIVAVIDAISSNPGVRMPWREMVRICREEGVWSVVDAAHSLGQEPDIDLRQARPDFWVSNCHKWLYAKRGNQYIIKSAIPTPSTYVSPSSPEAKEVGTNFVLQHECASPFPGPPQLPSIRRFSGAYILTLNAHATSGTGAMDVSPYLSIPPALAFRTWLGGERAINDYCHALALAGGRRLAALLGTRVMDDELVLNMVDVQLPLPVERIPGEVYDRALNRKIHLAFQEKILRFNAYAAHYFHAGTWWTRCSAQVFNESDGCTDGAEQLEDFDRVGEAFIIACKEVEAEFLAEKA</sequence>
<protein>
    <submittedName>
        <fullName evidence="3">L-cysteine desulfhydrase 2</fullName>
    </submittedName>
</protein>
<dbReference type="Pfam" id="PF00266">
    <property type="entry name" value="Aminotran_5"/>
    <property type="match status" value="1"/>
</dbReference>
<dbReference type="PANTHER" id="PTHR43092">
    <property type="entry name" value="L-CYSTEINE DESULFHYDRASE"/>
    <property type="match status" value="1"/>
</dbReference>
<dbReference type="SUPFAM" id="SSF53383">
    <property type="entry name" value="PLP-dependent transferases"/>
    <property type="match status" value="1"/>
</dbReference>
<dbReference type="InterPro" id="IPR015424">
    <property type="entry name" value="PyrdxlP-dep_Trfase"/>
</dbReference>
<evidence type="ECO:0000259" key="2">
    <source>
        <dbReference type="Pfam" id="PF00266"/>
    </source>
</evidence>
<dbReference type="EMBL" id="MG552129">
    <property type="protein sequence ID" value="AUN37958.1"/>
    <property type="molecule type" value="mRNA"/>
</dbReference>
<dbReference type="PANTHER" id="PTHR43092:SF2">
    <property type="entry name" value="HERCYNYLCYSTEINE SULFOXIDE LYASE"/>
    <property type="match status" value="1"/>
</dbReference>
<dbReference type="Gene3D" id="3.40.640.10">
    <property type="entry name" value="Type I PLP-dependent aspartate aminotransferase-like (Major domain)"/>
    <property type="match status" value="1"/>
</dbReference>
<dbReference type="InterPro" id="IPR015421">
    <property type="entry name" value="PyrdxlP-dep_Trfase_major"/>
</dbReference>
<dbReference type="InterPro" id="IPR000192">
    <property type="entry name" value="Aminotrans_V_dom"/>
</dbReference>
<organism evidence="3">
    <name type="scientific">Ganoderma lucidum</name>
    <name type="common">Ling zhi medicinal fungus</name>
    <name type="synonym">Bracket fungus</name>
    <dbReference type="NCBI Taxonomy" id="5315"/>
    <lineage>
        <taxon>Eukaryota</taxon>
        <taxon>Fungi</taxon>
        <taxon>Dikarya</taxon>
        <taxon>Basidiomycota</taxon>
        <taxon>Agaricomycotina</taxon>
        <taxon>Agaricomycetes</taxon>
        <taxon>Polyporales</taxon>
        <taxon>Polyporaceae</taxon>
        <taxon>Ganoderma</taxon>
    </lineage>
</organism>
<proteinExistence type="evidence at transcript level"/>
<keyword evidence="1" id="KW-0663">Pyridoxal phosphate</keyword>